<comment type="caution">
    <text evidence="3">The sequence shown here is derived from an EMBL/GenBank/DDBJ whole genome shotgun (WGS) entry which is preliminary data.</text>
</comment>
<evidence type="ECO:0000259" key="1">
    <source>
        <dbReference type="Pfam" id="PF01408"/>
    </source>
</evidence>
<reference evidence="3 4" key="1">
    <citation type="submission" date="2019-07" db="EMBL/GenBank/DDBJ databases">
        <authorList>
            <person name="Kim J."/>
        </authorList>
    </citation>
    <scope>NUCLEOTIDE SEQUENCE [LARGE SCALE GENOMIC DNA]</scope>
    <source>
        <strain evidence="3 4">JC52</strain>
    </source>
</reference>
<dbReference type="Pfam" id="PF01408">
    <property type="entry name" value="GFO_IDH_MocA"/>
    <property type="match status" value="1"/>
</dbReference>
<dbReference type="RefSeq" id="WP_144851454.1">
    <property type="nucleotide sequence ID" value="NZ_VNJI01000034.1"/>
</dbReference>
<gene>
    <name evidence="3" type="ORF">FPZ49_23105</name>
</gene>
<dbReference type="AlphaFoldDB" id="A0A559K667"/>
<organism evidence="3 4">
    <name type="scientific">Paenibacillus cremeus</name>
    <dbReference type="NCBI Taxonomy" id="2163881"/>
    <lineage>
        <taxon>Bacteria</taxon>
        <taxon>Bacillati</taxon>
        <taxon>Bacillota</taxon>
        <taxon>Bacilli</taxon>
        <taxon>Bacillales</taxon>
        <taxon>Paenibacillaceae</taxon>
        <taxon>Paenibacillus</taxon>
    </lineage>
</organism>
<dbReference type="EMBL" id="VNJI01000034">
    <property type="protein sequence ID" value="TVY07635.1"/>
    <property type="molecule type" value="Genomic_DNA"/>
</dbReference>
<accession>A0A559K667</accession>
<evidence type="ECO:0000313" key="4">
    <source>
        <dbReference type="Proteomes" id="UP000317036"/>
    </source>
</evidence>
<dbReference type="InterPro" id="IPR036291">
    <property type="entry name" value="NAD(P)-bd_dom_sf"/>
</dbReference>
<keyword evidence="4" id="KW-1185">Reference proteome</keyword>
<dbReference type="OrthoDB" id="9815825at2"/>
<feature type="domain" description="Gfo/Idh/MocA-like oxidoreductase N-terminal" evidence="1">
    <location>
        <begin position="4"/>
        <end position="123"/>
    </location>
</feature>
<dbReference type="PANTHER" id="PTHR43249">
    <property type="entry name" value="UDP-N-ACETYL-2-AMINO-2-DEOXY-D-GLUCURONATE OXIDASE"/>
    <property type="match status" value="1"/>
</dbReference>
<dbReference type="SUPFAM" id="SSF51735">
    <property type="entry name" value="NAD(P)-binding Rossmann-fold domains"/>
    <property type="match status" value="1"/>
</dbReference>
<evidence type="ECO:0000313" key="3">
    <source>
        <dbReference type="EMBL" id="TVY07635.1"/>
    </source>
</evidence>
<sequence>MNEIRWGIIGCGNVTEVKSGPGLQKANGSRLTAVMRRNGALAEDYARRHQVPKWYDRAEALISDPEVDAIYIATPPSSHMPYVLDAAKAGKPVYVEKPMAMNAAECETMMQACHEAGVPLFIAYYRRALPRFLKVKEWLEDGAIGDIRTVLTTHLAKTHPRDLSGDAEVWRVQPELSGGGYFVDVGSHTLDLLDFLLGPIAEARGFASNQEGIYAAEDIVSGCYTLESGAQGVGTWCFNAGMNLEQNEIIGSKGRIVFSTFAEAPIRLIRESGIEELFIDHPAHIQQPLIQTIVDELLGKGHCPSRPESAMRTSRVMDAMLQNYYAKSNS</sequence>
<dbReference type="InterPro" id="IPR000683">
    <property type="entry name" value="Gfo/Idh/MocA-like_OxRdtase_N"/>
</dbReference>
<dbReference type="InterPro" id="IPR052515">
    <property type="entry name" value="Gfo/Idh/MocA_Oxidoreductase"/>
</dbReference>
<dbReference type="GO" id="GO:0000166">
    <property type="term" value="F:nucleotide binding"/>
    <property type="evidence" value="ECO:0007669"/>
    <property type="project" value="InterPro"/>
</dbReference>
<dbReference type="Proteomes" id="UP000317036">
    <property type="component" value="Unassembled WGS sequence"/>
</dbReference>
<dbReference type="InterPro" id="IPR055170">
    <property type="entry name" value="GFO_IDH_MocA-like_dom"/>
</dbReference>
<dbReference type="SUPFAM" id="SSF55347">
    <property type="entry name" value="Glyceraldehyde-3-phosphate dehydrogenase-like, C-terminal domain"/>
    <property type="match status" value="1"/>
</dbReference>
<dbReference type="PANTHER" id="PTHR43249:SF1">
    <property type="entry name" value="D-GLUCOSIDE 3-DEHYDROGENASE"/>
    <property type="match status" value="1"/>
</dbReference>
<evidence type="ECO:0000259" key="2">
    <source>
        <dbReference type="Pfam" id="PF22725"/>
    </source>
</evidence>
<protein>
    <submittedName>
        <fullName evidence="3">Gfo/Idh/MocA family oxidoreductase</fullName>
    </submittedName>
</protein>
<dbReference type="Gene3D" id="3.40.50.720">
    <property type="entry name" value="NAD(P)-binding Rossmann-like Domain"/>
    <property type="match status" value="1"/>
</dbReference>
<feature type="domain" description="GFO/IDH/MocA-like oxidoreductase" evidence="2">
    <location>
        <begin position="132"/>
        <end position="257"/>
    </location>
</feature>
<dbReference type="Gene3D" id="3.30.360.10">
    <property type="entry name" value="Dihydrodipicolinate Reductase, domain 2"/>
    <property type="match status" value="1"/>
</dbReference>
<name>A0A559K667_9BACL</name>
<proteinExistence type="predicted"/>
<dbReference type="Pfam" id="PF22725">
    <property type="entry name" value="GFO_IDH_MocA_C3"/>
    <property type="match status" value="1"/>
</dbReference>